<organism evidence="1 2">
    <name type="scientific">Cronartium quercuum f. sp. fusiforme G11</name>
    <dbReference type="NCBI Taxonomy" id="708437"/>
    <lineage>
        <taxon>Eukaryota</taxon>
        <taxon>Fungi</taxon>
        <taxon>Dikarya</taxon>
        <taxon>Basidiomycota</taxon>
        <taxon>Pucciniomycotina</taxon>
        <taxon>Pucciniomycetes</taxon>
        <taxon>Pucciniales</taxon>
        <taxon>Coleosporiaceae</taxon>
        <taxon>Cronartium</taxon>
    </lineage>
</organism>
<proteinExistence type="predicted"/>
<reference evidence="1" key="1">
    <citation type="submission" date="2013-11" db="EMBL/GenBank/DDBJ databases">
        <title>Genome sequence of the fusiform rust pathogen reveals effectors for host alternation and coevolution with pine.</title>
        <authorList>
            <consortium name="DOE Joint Genome Institute"/>
            <person name="Smith K."/>
            <person name="Pendleton A."/>
            <person name="Kubisiak T."/>
            <person name="Anderson C."/>
            <person name="Salamov A."/>
            <person name="Aerts A."/>
            <person name="Riley R."/>
            <person name="Clum A."/>
            <person name="Lindquist E."/>
            <person name="Ence D."/>
            <person name="Campbell M."/>
            <person name="Kronenberg Z."/>
            <person name="Feau N."/>
            <person name="Dhillon B."/>
            <person name="Hamelin R."/>
            <person name="Burleigh J."/>
            <person name="Smith J."/>
            <person name="Yandell M."/>
            <person name="Nelson C."/>
            <person name="Grigoriev I."/>
            <person name="Davis J."/>
        </authorList>
    </citation>
    <scope>NUCLEOTIDE SEQUENCE</scope>
    <source>
        <strain evidence="1">G11</strain>
    </source>
</reference>
<evidence type="ECO:0000313" key="2">
    <source>
        <dbReference type="Proteomes" id="UP000886653"/>
    </source>
</evidence>
<dbReference type="Proteomes" id="UP000886653">
    <property type="component" value="Unassembled WGS sequence"/>
</dbReference>
<dbReference type="EMBL" id="MU167230">
    <property type="protein sequence ID" value="KAG0149207.1"/>
    <property type="molecule type" value="Genomic_DNA"/>
</dbReference>
<sequence length="535" mass="60628">MVETKQVSSSNEMSLSKANKLSLNCLVAPEKVAKFIGYWLETCNKTSSASQYRPSIRFQRKRCQASSLQESRQIAIRQLIGILPGYPSGYLGKINCSQPRSTHSTMKYEKHPISVLLLLVSSLGLRVICSEILQPTNPGRLLDHLVRVGPEESRDETSSVNQLGEEIIKPESSGLGEGLGYKSTSLRNAFLRSPTNPSNSITASAVTGMESSQITPKELKSNWFLIFGKKLKLRYPQSLERVKLLSRKYSCLNPKLPGDHKERSKFHSHSMNCQQEETPCSSHSRTDSCTPSLDQGSWVEWNKENGHNHLGSHANQDKVDEEFFDALDSDLPDLYSETDVKKTLEPVDLNSWPEGIPPTYQAPKDLIYSHYNCLDNKKAKLIFEAALGILEIMWKMLPTEKYNWDEMITQIGGDANGIWDRMFYKWLKEGLKECMEKWVQEYKNRRIDVLGMDLGESLFSILVSDKEQTQAASEAASTKLIQYCVNVQKVLKRSQMTTSNSDIHGFKTLHCVFLKRQHTPMNTNSSNITFLRIDI</sequence>
<keyword evidence="2" id="KW-1185">Reference proteome</keyword>
<dbReference type="AlphaFoldDB" id="A0A9P6NRY1"/>
<comment type="caution">
    <text evidence="1">The sequence shown here is derived from an EMBL/GenBank/DDBJ whole genome shotgun (WGS) entry which is preliminary data.</text>
</comment>
<evidence type="ECO:0000313" key="1">
    <source>
        <dbReference type="EMBL" id="KAG0149207.1"/>
    </source>
</evidence>
<gene>
    <name evidence="1" type="ORF">CROQUDRAFT_105316</name>
</gene>
<protein>
    <submittedName>
        <fullName evidence="1">Uncharacterized protein</fullName>
    </submittedName>
</protein>
<accession>A0A9P6NRY1</accession>
<name>A0A9P6NRY1_9BASI</name>